<dbReference type="SUPFAM" id="SSF48726">
    <property type="entry name" value="Immunoglobulin"/>
    <property type="match status" value="4"/>
</dbReference>
<keyword evidence="3" id="KW-0393">Immunoglobulin domain</keyword>
<dbReference type="InterPro" id="IPR007110">
    <property type="entry name" value="Ig-like_dom"/>
</dbReference>
<feature type="domain" description="Ig-like" evidence="4">
    <location>
        <begin position="405"/>
        <end position="481"/>
    </location>
</feature>
<feature type="domain" description="Ig-like" evidence="4">
    <location>
        <begin position="310"/>
        <end position="401"/>
    </location>
</feature>
<dbReference type="InterPro" id="IPR036179">
    <property type="entry name" value="Ig-like_dom_sf"/>
</dbReference>
<dbReference type="Proteomes" id="UP000825002">
    <property type="component" value="Unassembled WGS sequence"/>
</dbReference>
<dbReference type="InterPro" id="IPR050958">
    <property type="entry name" value="Cell_Adh-Cytoskel_Orgn"/>
</dbReference>
<dbReference type="SMART" id="SM00409">
    <property type="entry name" value="IG"/>
    <property type="match status" value="4"/>
</dbReference>
<dbReference type="InterPro" id="IPR003599">
    <property type="entry name" value="Ig_sub"/>
</dbReference>
<dbReference type="PANTHER" id="PTHR45080:SF8">
    <property type="entry name" value="IG-LIKE DOMAIN-CONTAINING PROTEIN"/>
    <property type="match status" value="1"/>
</dbReference>
<keyword evidence="6" id="KW-1185">Reference proteome</keyword>
<dbReference type="Pfam" id="PF13927">
    <property type="entry name" value="Ig_3"/>
    <property type="match status" value="3"/>
</dbReference>
<dbReference type="CDD" id="cd00096">
    <property type="entry name" value="Ig"/>
    <property type="match status" value="1"/>
</dbReference>
<dbReference type="Pfam" id="PF07679">
    <property type="entry name" value="I-set"/>
    <property type="match status" value="1"/>
</dbReference>
<accession>A0ABQ7SBA1</accession>
<dbReference type="InterPro" id="IPR003598">
    <property type="entry name" value="Ig_sub2"/>
</dbReference>
<comment type="caution">
    <text evidence="5">The sequence shown here is derived from an EMBL/GenBank/DDBJ whole genome shotgun (WGS) entry which is preliminary data.</text>
</comment>
<organism evidence="5 6">
    <name type="scientific">Fragariocoptes setiger</name>
    <dbReference type="NCBI Taxonomy" id="1670756"/>
    <lineage>
        <taxon>Eukaryota</taxon>
        <taxon>Metazoa</taxon>
        <taxon>Ecdysozoa</taxon>
        <taxon>Arthropoda</taxon>
        <taxon>Chelicerata</taxon>
        <taxon>Arachnida</taxon>
        <taxon>Acari</taxon>
        <taxon>Acariformes</taxon>
        <taxon>Trombidiformes</taxon>
        <taxon>Prostigmata</taxon>
        <taxon>Eupodina</taxon>
        <taxon>Eriophyoidea</taxon>
        <taxon>Phytoptidae</taxon>
        <taxon>Fragariocoptes</taxon>
    </lineage>
</organism>
<name>A0ABQ7SBA1_9ACAR</name>
<protein>
    <submittedName>
        <fullName evidence="5">Hemicentin-2</fullName>
    </submittedName>
</protein>
<dbReference type="EMBL" id="JAIFTH010000093">
    <property type="protein sequence ID" value="KAG9510693.1"/>
    <property type="molecule type" value="Genomic_DNA"/>
</dbReference>
<keyword evidence="2" id="KW-1015">Disulfide bond</keyword>
<proteinExistence type="predicted"/>
<dbReference type="InterPro" id="IPR013098">
    <property type="entry name" value="Ig_I-set"/>
</dbReference>
<dbReference type="SMART" id="SM00408">
    <property type="entry name" value="IGc2"/>
    <property type="match status" value="4"/>
</dbReference>
<feature type="domain" description="Ig-like" evidence="4">
    <location>
        <begin position="222"/>
        <end position="299"/>
    </location>
</feature>
<reference evidence="5 6" key="1">
    <citation type="submission" date="2020-10" db="EMBL/GenBank/DDBJ databases">
        <authorList>
            <person name="Klimov P.B."/>
            <person name="Dyachkov S.M."/>
            <person name="Chetverikov P.E."/>
        </authorList>
    </citation>
    <scope>NUCLEOTIDE SEQUENCE [LARGE SCALE GENOMIC DNA]</scope>
    <source>
        <strain evidence="5">BMOC 18-1129-001#AD2665</strain>
        <tissue evidence="5">Entire mites</tissue>
    </source>
</reference>
<evidence type="ECO:0000313" key="5">
    <source>
        <dbReference type="EMBL" id="KAG9510693.1"/>
    </source>
</evidence>
<dbReference type="PROSITE" id="PS50835">
    <property type="entry name" value="IG_LIKE"/>
    <property type="match status" value="4"/>
</dbReference>
<evidence type="ECO:0000256" key="1">
    <source>
        <dbReference type="ARBA" id="ARBA00022729"/>
    </source>
</evidence>
<dbReference type="Gene3D" id="2.60.40.10">
    <property type="entry name" value="Immunoglobulins"/>
    <property type="match status" value="4"/>
</dbReference>
<evidence type="ECO:0000256" key="3">
    <source>
        <dbReference type="ARBA" id="ARBA00023319"/>
    </source>
</evidence>
<keyword evidence="1" id="KW-0732">Signal</keyword>
<evidence type="ECO:0000259" key="4">
    <source>
        <dbReference type="PROSITE" id="PS50835"/>
    </source>
</evidence>
<dbReference type="InterPro" id="IPR013783">
    <property type="entry name" value="Ig-like_fold"/>
</dbReference>
<sequence length="491" mass="54320">MINDAGYVYNVFMCSVLSEARFDADKQQLIVSDSDRYLAKNWLVDILYYQQLDAEKKKASEQKRIVQKAIDRRVQELVEKNSERRQLECVLEMMKLTNSLQITLTSLLFVAASAIVQANRESQDPPSLLPITTAKSYHEGARVTIMCTSTSGDPDSIKYEWFKHDPLNDKPSEYPLASDRGVGHSILIFKNVEAKDAGKYTCAASNEFGTHNVSAVLNVDVPLKWKVEPTNKVSRIGASLSLECQAFGQPEPTIRWARLNTASNNVTMAGPILHFASLTRNDTGIYECVASNGADKNLRKVIDLVVKDAPLLLPITTAKSYHEGARVALVCTPASGDIDSMKYEWFKYDSSDKPSAFPVATDRGVSHSALTFRNVEAKDSGKYTCVASNRFGSHNVSAILNVDVPLKWKIEPTNRVDRVGASLSIDCQAAGQPEPTVRWTRLRSRSNITIAGPVLHFPSLTQNDAGIYECVASNGIDKNLRKVIELNVKGK</sequence>
<evidence type="ECO:0000256" key="2">
    <source>
        <dbReference type="ARBA" id="ARBA00023157"/>
    </source>
</evidence>
<dbReference type="PANTHER" id="PTHR45080">
    <property type="entry name" value="CONTACTIN 5"/>
    <property type="match status" value="1"/>
</dbReference>
<gene>
    <name evidence="5" type="primary">HMCN2</name>
    <name evidence="5" type="ORF">GZH46_00756</name>
</gene>
<evidence type="ECO:0000313" key="6">
    <source>
        <dbReference type="Proteomes" id="UP000825002"/>
    </source>
</evidence>
<feature type="domain" description="Ig-like" evidence="4">
    <location>
        <begin position="126"/>
        <end position="218"/>
    </location>
</feature>